<dbReference type="AlphaFoldDB" id="A0AAV7VCQ5"/>
<feature type="compositionally biased region" description="Basic and acidic residues" evidence="1">
    <location>
        <begin position="21"/>
        <end position="62"/>
    </location>
</feature>
<protein>
    <submittedName>
        <fullName evidence="2">Uncharacterized protein</fullName>
    </submittedName>
</protein>
<reference evidence="2" key="1">
    <citation type="journal article" date="2022" name="bioRxiv">
        <title>Sequencing and chromosome-scale assembly of the giantPleurodeles waltlgenome.</title>
        <authorList>
            <person name="Brown T."/>
            <person name="Elewa A."/>
            <person name="Iarovenko S."/>
            <person name="Subramanian E."/>
            <person name="Araus A.J."/>
            <person name="Petzold A."/>
            <person name="Susuki M."/>
            <person name="Suzuki K.-i.T."/>
            <person name="Hayashi T."/>
            <person name="Toyoda A."/>
            <person name="Oliveira C."/>
            <person name="Osipova E."/>
            <person name="Leigh N.D."/>
            <person name="Simon A."/>
            <person name="Yun M.H."/>
        </authorList>
    </citation>
    <scope>NUCLEOTIDE SEQUENCE</scope>
    <source>
        <strain evidence="2">20211129_DDA</strain>
        <tissue evidence="2">Liver</tissue>
    </source>
</reference>
<comment type="caution">
    <text evidence="2">The sequence shown here is derived from an EMBL/GenBank/DDBJ whole genome shotgun (WGS) entry which is preliminary data.</text>
</comment>
<evidence type="ECO:0000313" key="3">
    <source>
        <dbReference type="Proteomes" id="UP001066276"/>
    </source>
</evidence>
<feature type="region of interest" description="Disordered" evidence="1">
    <location>
        <begin position="1"/>
        <end position="94"/>
    </location>
</feature>
<keyword evidence="3" id="KW-1185">Reference proteome</keyword>
<evidence type="ECO:0000313" key="2">
    <source>
        <dbReference type="EMBL" id="KAJ1198552.1"/>
    </source>
</evidence>
<name>A0AAV7VCQ5_PLEWA</name>
<dbReference type="EMBL" id="JANPWB010000003">
    <property type="protein sequence ID" value="KAJ1198552.1"/>
    <property type="molecule type" value="Genomic_DNA"/>
</dbReference>
<dbReference type="Proteomes" id="UP001066276">
    <property type="component" value="Chromosome 2_1"/>
</dbReference>
<gene>
    <name evidence="2" type="ORF">NDU88_002391</name>
</gene>
<organism evidence="2 3">
    <name type="scientific">Pleurodeles waltl</name>
    <name type="common">Iberian ribbed newt</name>
    <dbReference type="NCBI Taxonomy" id="8319"/>
    <lineage>
        <taxon>Eukaryota</taxon>
        <taxon>Metazoa</taxon>
        <taxon>Chordata</taxon>
        <taxon>Craniata</taxon>
        <taxon>Vertebrata</taxon>
        <taxon>Euteleostomi</taxon>
        <taxon>Amphibia</taxon>
        <taxon>Batrachia</taxon>
        <taxon>Caudata</taxon>
        <taxon>Salamandroidea</taxon>
        <taxon>Salamandridae</taxon>
        <taxon>Pleurodelinae</taxon>
        <taxon>Pleurodeles</taxon>
    </lineage>
</organism>
<proteinExistence type="predicted"/>
<evidence type="ECO:0000256" key="1">
    <source>
        <dbReference type="SAM" id="MobiDB-lite"/>
    </source>
</evidence>
<sequence>MLRGRRHWEERAQDRGTVNRTQERWEETDGWEKRQATEERGKAEDTVRKTGGDENTERRAQHVEQMNPGTIGKSQRRKGSHERRPGTRQFLGGT</sequence>
<accession>A0AAV7VCQ5</accession>